<reference evidence="8 9" key="1">
    <citation type="submission" date="2021-04" db="EMBL/GenBank/DDBJ databases">
        <title>Draft genome sequence of Paenibacillus cisolokensis, LC2-13A.</title>
        <authorList>
            <person name="Uke A."/>
            <person name="Chhe C."/>
            <person name="Baramee S."/>
            <person name="Kosugi A."/>
        </authorList>
    </citation>
    <scope>NUCLEOTIDE SEQUENCE [LARGE SCALE GENOMIC DNA]</scope>
    <source>
        <strain evidence="8 9">LC2-13A</strain>
    </source>
</reference>
<comment type="caution">
    <text evidence="8">The sequence shown here is derived from an EMBL/GenBank/DDBJ whole genome shotgun (WGS) entry which is preliminary data.</text>
</comment>
<feature type="compositionally biased region" description="Basic and acidic residues" evidence="6">
    <location>
        <begin position="132"/>
        <end position="163"/>
    </location>
</feature>
<dbReference type="InterPro" id="IPR049560">
    <property type="entry name" value="MeTrfase_RsmB-F_NOP2_cat"/>
</dbReference>
<dbReference type="PROSITE" id="PS51686">
    <property type="entry name" value="SAM_MT_RSMB_NOP"/>
    <property type="match status" value="1"/>
</dbReference>
<evidence type="ECO:0000313" key="9">
    <source>
        <dbReference type="Proteomes" id="UP000680304"/>
    </source>
</evidence>
<name>A0ABQ4N576_9BACL</name>
<keyword evidence="3 5" id="KW-0949">S-adenosyl-L-methionine</keyword>
<dbReference type="InterPro" id="IPR029063">
    <property type="entry name" value="SAM-dependent_MTases_sf"/>
</dbReference>
<dbReference type="PANTHER" id="PTHR22808">
    <property type="entry name" value="NCL1 YEAST -RELATED NOL1/NOP2/FMU SUN DOMAIN-CONTAINING"/>
    <property type="match status" value="1"/>
</dbReference>
<sequence length="356" mass="38545">MIAEWEKHSVERYAVMQRDILRHAAAMLKPGGTLVYSTCTFSPEENEAQIAALLADDPKLEIVPVTHAYGWSPGRPEWVGMAAAGQDGIDADKLAGLAGTVRLWPHRTEGEGHYVAVLRRRPEPDADGQGEAGERIAGREESGRDEAGREERIGRRSGRRAERNGGNSGYEAARPYAGFKNVGKTDKFSRRDGALYGRLRKDSTDGGRNGLASDPIACWMAFARGHLRGAERWEGRLVHYGSRVYLQPDGLPGLDGLKVVRAGWYLGDAARGRFEPSQALAMGLKAEEAVRTVAFDSSGTDIVRYLKGETIHLGADRAGSGGNGYALVLADGHPVGWGKIADGMLKNALPAGWRMI</sequence>
<organism evidence="8 9">
    <name type="scientific">Paenibacillus cisolokensis</name>
    <dbReference type="NCBI Taxonomy" id="1658519"/>
    <lineage>
        <taxon>Bacteria</taxon>
        <taxon>Bacillati</taxon>
        <taxon>Bacillota</taxon>
        <taxon>Bacilli</taxon>
        <taxon>Bacillales</taxon>
        <taxon>Paenibacillaceae</taxon>
        <taxon>Paenibacillus</taxon>
    </lineage>
</organism>
<dbReference type="Proteomes" id="UP000680304">
    <property type="component" value="Unassembled WGS sequence"/>
</dbReference>
<dbReference type="Gene3D" id="2.30.130.60">
    <property type="match status" value="1"/>
</dbReference>
<evidence type="ECO:0000256" key="4">
    <source>
        <dbReference type="ARBA" id="ARBA00022884"/>
    </source>
</evidence>
<feature type="domain" description="SAM-dependent MTase RsmB/NOP-type" evidence="7">
    <location>
        <begin position="1"/>
        <end position="121"/>
    </location>
</feature>
<evidence type="ECO:0000313" key="8">
    <source>
        <dbReference type="EMBL" id="GIQ63091.1"/>
    </source>
</evidence>
<evidence type="ECO:0000256" key="6">
    <source>
        <dbReference type="SAM" id="MobiDB-lite"/>
    </source>
</evidence>
<gene>
    <name evidence="8" type="ORF">PACILC2_16590</name>
</gene>
<keyword evidence="1 5" id="KW-0489">Methyltransferase</keyword>
<evidence type="ECO:0000259" key="7">
    <source>
        <dbReference type="PROSITE" id="PS51686"/>
    </source>
</evidence>
<feature type="region of interest" description="Disordered" evidence="6">
    <location>
        <begin position="120"/>
        <end position="172"/>
    </location>
</feature>
<proteinExistence type="inferred from homology"/>
<keyword evidence="2 5" id="KW-0808">Transferase</keyword>
<dbReference type="Pfam" id="PF13636">
    <property type="entry name" value="Methyltranf_PUA"/>
    <property type="match status" value="1"/>
</dbReference>
<dbReference type="InterPro" id="IPR001678">
    <property type="entry name" value="MeTrfase_RsmB-F_NOP2_dom"/>
</dbReference>
<keyword evidence="4 5" id="KW-0694">RNA-binding</keyword>
<dbReference type="EMBL" id="BOVJ01000052">
    <property type="protein sequence ID" value="GIQ63091.1"/>
    <property type="molecule type" value="Genomic_DNA"/>
</dbReference>
<feature type="active site" description="Nucleophile" evidence="5">
    <location>
        <position position="39"/>
    </location>
</feature>
<comment type="caution">
    <text evidence="5">Lacks conserved residue(s) required for the propagation of feature annotation.</text>
</comment>
<dbReference type="InterPro" id="IPR031340">
    <property type="entry name" value="RsmF_methylt_CI"/>
</dbReference>
<keyword evidence="9" id="KW-1185">Reference proteome</keyword>
<evidence type="ECO:0000256" key="1">
    <source>
        <dbReference type="ARBA" id="ARBA00022603"/>
    </source>
</evidence>
<dbReference type="CDD" id="cd21147">
    <property type="entry name" value="RsmF_methylt_CTD1"/>
    <property type="match status" value="1"/>
</dbReference>
<dbReference type="Pfam" id="PF01189">
    <property type="entry name" value="Methyltr_RsmB-F"/>
    <property type="match status" value="1"/>
</dbReference>
<dbReference type="InterPro" id="IPR027391">
    <property type="entry name" value="Nol1_Nop2_Fmu_2"/>
</dbReference>
<accession>A0ABQ4N576</accession>
<evidence type="ECO:0000256" key="3">
    <source>
        <dbReference type="ARBA" id="ARBA00022691"/>
    </source>
</evidence>
<dbReference type="Pfam" id="PF17126">
    <property type="entry name" value="RsmF_methylt_CI"/>
    <property type="match status" value="1"/>
</dbReference>
<dbReference type="PRINTS" id="PR02008">
    <property type="entry name" value="RCMTFAMILY"/>
</dbReference>
<evidence type="ECO:0000256" key="2">
    <source>
        <dbReference type="ARBA" id="ARBA00022679"/>
    </source>
</evidence>
<comment type="similarity">
    <text evidence="5">Belongs to the class I-like SAM-binding methyltransferase superfamily. RsmB/NOP family.</text>
</comment>
<protein>
    <recommendedName>
        <fullName evidence="7">SAM-dependent MTase RsmB/NOP-type domain-containing protein</fullName>
    </recommendedName>
</protein>
<dbReference type="InterPro" id="IPR023267">
    <property type="entry name" value="RCMT"/>
</dbReference>
<dbReference type="Gene3D" id="3.40.50.150">
    <property type="entry name" value="Vaccinia Virus protein VP39"/>
    <property type="match status" value="1"/>
</dbReference>
<dbReference type="SUPFAM" id="SSF53335">
    <property type="entry name" value="S-adenosyl-L-methionine-dependent methyltransferases"/>
    <property type="match status" value="1"/>
</dbReference>
<evidence type="ECO:0000256" key="5">
    <source>
        <dbReference type="PROSITE-ProRule" id="PRU01023"/>
    </source>
</evidence>